<dbReference type="SMART" id="SM00385">
    <property type="entry name" value="CYCLIN"/>
    <property type="match status" value="2"/>
</dbReference>
<dbReference type="InterPro" id="IPR039361">
    <property type="entry name" value="Cyclin"/>
</dbReference>
<evidence type="ECO:0000256" key="4">
    <source>
        <dbReference type="RuleBase" id="RU000383"/>
    </source>
</evidence>
<evidence type="ECO:0000259" key="6">
    <source>
        <dbReference type="SMART" id="SM01332"/>
    </source>
</evidence>
<evidence type="ECO:0000259" key="5">
    <source>
        <dbReference type="SMART" id="SM00385"/>
    </source>
</evidence>
<evidence type="ECO:0000313" key="7">
    <source>
        <dbReference type="EMBL" id="KAG9391532.1"/>
    </source>
</evidence>
<dbReference type="Pfam" id="PF00134">
    <property type="entry name" value="Cyclin_N"/>
    <property type="match status" value="1"/>
</dbReference>
<feature type="domain" description="Cyclin-like" evidence="5">
    <location>
        <begin position="255"/>
        <end position="337"/>
    </location>
</feature>
<dbReference type="SMART" id="SM01332">
    <property type="entry name" value="Cyclin_C"/>
    <property type="match status" value="1"/>
</dbReference>
<dbReference type="InterPro" id="IPR036915">
    <property type="entry name" value="Cyclin-like_sf"/>
</dbReference>
<dbReference type="FunFam" id="1.10.472.10:FF:000001">
    <property type="entry name" value="G2/mitotic-specific cyclin"/>
    <property type="match status" value="1"/>
</dbReference>
<dbReference type="Gene3D" id="1.10.472.10">
    <property type="entry name" value="Cyclin-like"/>
    <property type="match status" value="2"/>
</dbReference>
<dbReference type="InterPro" id="IPR004367">
    <property type="entry name" value="Cyclin_C-dom"/>
</dbReference>
<comment type="similarity">
    <text evidence="4">Belongs to the cyclin family.</text>
</comment>
<keyword evidence="3" id="KW-0131">Cell cycle</keyword>
<accession>A0A8J6B2E5</accession>
<dbReference type="InterPro" id="IPR013763">
    <property type="entry name" value="Cyclin-like_dom"/>
</dbReference>
<dbReference type="AlphaFoldDB" id="A0A8J6B2E5"/>
<evidence type="ECO:0000313" key="8">
    <source>
        <dbReference type="Proteomes" id="UP000717585"/>
    </source>
</evidence>
<keyword evidence="1" id="KW-0132">Cell division</keyword>
<keyword evidence="8" id="KW-1185">Reference proteome</keyword>
<name>A0A8J6B2E5_9EUKA</name>
<feature type="domain" description="Cyclin C-terminal" evidence="6">
    <location>
        <begin position="251"/>
        <end position="368"/>
    </location>
</feature>
<reference evidence="7" key="1">
    <citation type="submission" date="2021-05" db="EMBL/GenBank/DDBJ databases">
        <title>A free-living protist that lacks canonical eukaryotic 1 DNA replication and segregation systems.</title>
        <authorList>
            <person name="Salas-Leiva D.E."/>
            <person name="Tromer E.C."/>
            <person name="Curtis B.A."/>
            <person name="Jerlstrom-Hultqvist J."/>
            <person name="Kolisko M."/>
            <person name="Yi Z."/>
            <person name="Salas-Leiva J.S."/>
            <person name="Gallot-Lavallee L."/>
            <person name="Kops G.J.P.L."/>
            <person name="Archibald J.M."/>
            <person name="Simpson A.G.B."/>
            <person name="Roger A.J."/>
        </authorList>
    </citation>
    <scope>NUCLEOTIDE SEQUENCE</scope>
    <source>
        <strain evidence="7">BICM</strain>
    </source>
</reference>
<feature type="domain" description="Cyclin-like" evidence="5">
    <location>
        <begin position="159"/>
        <end position="242"/>
    </location>
</feature>
<comment type="caution">
    <text evidence="7">The sequence shown here is derived from an EMBL/GenBank/DDBJ whole genome shotgun (WGS) entry which is preliminary data.</text>
</comment>
<evidence type="ECO:0000256" key="1">
    <source>
        <dbReference type="ARBA" id="ARBA00022618"/>
    </source>
</evidence>
<gene>
    <name evidence="7" type="ORF">J8273_6296</name>
</gene>
<dbReference type="InterPro" id="IPR006671">
    <property type="entry name" value="Cyclin_N"/>
</dbReference>
<dbReference type="GO" id="GO:0051301">
    <property type="term" value="P:cell division"/>
    <property type="evidence" value="ECO:0007669"/>
    <property type="project" value="UniProtKB-KW"/>
</dbReference>
<protein>
    <submittedName>
        <fullName evidence="7">CyclinB</fullName>
    </submittedName>
</protein>
<sequence>MYRSKNAQQNTYVPSYAKSYGRVLPTGLSTAANGAGLAQFGAKPQKAEHKAPLGDISVFARPHMEHSKPALFNTNDNARIAPDHKKAPVKSTVVDALNSNDLEDIDLVDQGNPLAVPVYVKEIYAYLRQQEKSAEYRVSEDFISRQHGIKAESRAAMVDFMVDAHYRLKLANESIFLAVNILDRFLAKKQVAEAKLQLVGITSLWLASKFEESYTPSVRSFVRMAPGVDQKSMFSMERMLLKVTGFNLSNPTSITFLRRFAKVADMSTRDRYLAFYLAELANQEAGMVKYLPSEVAAGCVMLAHKIVRRPAVWTPLLTKYSGYSQDDLSAVVNDLKGIVNRVPSSGLKGIYRKYSGDRYVQVSRLISY</sequence>
<dbReference type="OrthoDB" id="5590282at2759"/>
<dbReference type="SUPFAM" id="SSF47954">
    <property type="entry name" value="Cyclin-like"/>
    <property type="match status" value="2"/>
</dbReference>
<dbReference type="PROSITE" id="PS00292">
    <property type="entry name" value="CYCLINS"/>
    <property type="match status" value="1"/>
</dbReference>
<evidence type="ECO:0000256" key="2">
    <source>
        <dbReference type="ARBA" id="ARBA00023127"/>
    </source>
</evidence>
<dbReference type="Pfam" id="PF02984">
    <property type="entry name" value="Cyclin_C"/>
    <property type="match status" value="1"/>
</dbReference>
<dbReference type="EMBL" id="JAHDYR010000053">
    <property type="protein sequence ID" value="KAG9391532.1"/>
    <property type="molecule type" value="Genomic_DNA"/>
</dbReference>
<keyword evidence="2 4" id="KW-0195">Cyclin</keyword>
<proteinExistence type="inferred from homology"/>
<dbReference type="PANTHER" id="PTHR10177">
    <property type="entry name" value="CYCLINS"/>
    <property type="match status" value="1"/>
</dbReference>
<evidence type="ECO:0000256" key="3">
    <source>
        <dbReference type="ARBA" id="ARBA00023306"/>
    </source>
</evidence>
<organism evidence="7 8">
    <name type="scientific">Carpediemonas membranifera</name>
    <dbReference type="NCBI Taxonomy" id="201153"/>
    <lineage>
        <taxon>Eukaryota</taxon>
        <taxon>Metamonada</taxon>
        <taxon>Carpediemonas-like organisms</taxon>
        <taxon>Carpediemonas</taxon>
    </lineage>
</organism>
<dbReference type="InterPro" id="IPR048258">
    <property type="entry name" value="Cyclins_cyclin-box"/>
</dbReference>
<dbReference type="Proteomes" id="UP000717585">
    <property type="component" value="Unassembled WGS sequence"/>
</dbReference>